<dbReference type="NCBIfam" id="NF045728">
    <property type="entry name" value="glycosyl_F510_1955"/>
    <property type="match status" value="1"/>
</dbReference>
<dbReference type="InterPro" id="IPR054817">
    <property type="entry name" value="Glycosyl_F510_1955-like"/>
</dbReference>
<feature type="chain" id="PRO_5038478844" description="Sortilin N-terminal domain-containing protein" evidence="1">
    <location>
        <begin position="22"/>
        <end position="298"/>
    </location>
</feature>
<keyword evidence="1" id="KW-0732">Signal</keyword>
<dbReference type="AlphaFoldDB" id="A0A0C2VZS6"/>
<name>A0A0C2VZS6_9BACL</name>
<protein>
    <recommendedName>
        <fullName evidence="4">Sortilin N-terminal domain-containing protein</fullName>
    </recommendedName>
</protein>
<organism evidence="2 3">
    <name type="scientific">Jeotgalibacillus soli</name>
    <dbReference type="NCBI Taxonomy" id="889306"/>
    <lineage>
        <taxon>Bacteria</taxon>
        <taxon>Bacillati</taxon>
        <taxon>Bacillota</taxon>
        <taxon>Bacilli</taxon>
        <taxon>Bacillales</taxon>
        <taxon>Caryophanaceae</taxon>
        <taxon>Jeotgalibacillus</taxon>
    </lineage>
</organism>
<evidence type="ECO:0008006" key="4">
    <source>
        <dbReference type="Google" id="ProtNLM"/>
    </source>
</evidence>
<gene>
    <name evidence="2" type="ORF">KP78_09060</name>
</gene>
<keyword evidence="3" id="KW-1185">Reference proteome</keyword>
<dbReference type="Gene3D" id="2.130.10.10">
    <property type="entry name" value="YVTN repeat-like/Quinoprotein amine dehydrogenase"/>
    <property type="match status" value="1"/>
</dbReference>
<dbReference type="PATRIC" id="fig|889306.3.peg.909"/>
<dbReference type="InterPro" id="IPR015943">
    <property type="entry name" value="WD40/YVTN_repeat-like_dom_sf"/>
</dbReference>
<dbReference type="STRING" id="889306.KP78_09060"/>
<dbReference type="PROSITE" id="PS51257">
    <property type="entry name" value="PROKAR_LIPOPROTEIN"/>
    <property type="match status" value="1"/>
</dbReference>
<proteinExistence type="predicted"/>
<evidence type="ECO:0000313" key="3">
    <source>
        <dbReference type="Proteomes" id="UP000031938"/>
    </source>
</evidence>
<dbReference type="Proteomes" id="UP000031938">
    <property type="component" value="Unassembled WGS sequence"/>
</dbReference>
<dbReference type="SUPFAM" id="SSF110296">
    <property type="entry name" value="Oligoxyloglucan reducing end-specific cellobiohydrolase"/>
    <property type="match status" value="1"/>
</dbReference>
<sequence>MMKWKPVLALITGALLLGACAAKEEETNYFTENDEVHIEHVHGMGFIGDDLLLATHDGLVKFSDNQWYETTRNKHDYMGFTAIEGGFYASGHPEPGSDIENPLGLVKSTDLGESMEQLAFYGETDFHYLAASAKGKVIYGVLSEANSELTPGVYYTDNEGNSWNELPLNGLAATSLRAIAAHPTEPNVVALVSPEGLFLSEDYGSNFTQISDEEGITSLHFTEDALLFSLVKEEGVTFQEFDLASASQQELSSIALDEDAVSYISANPANLEEVWAITFEHVLLKSKDGGRTWEHMSH</sequence>
<comment type="caution">
    <text evidence="2">The sequence shown here is derived from an EMBL/GenBank/DDBJ whole genome shotgun (WGS) entry which is preliminary data.</text>
</comment>
<accession>A0A0C2VZS6</accession>
<dbReference type="EMBL" id="JXRP01000009">
    <property type="protein sequence ID" value="KIL49438.1"/>
    <property type="molecule type" value="Genomic_DNA"/>
</dbReference>
<evidence type="ECO:0000313" key="2">
    <source>
        <dbReference type="EMBL" id="KIL49438.1"/>
    </source>
</evidence>
<evidence type="ECO:0000256" key="1">
    <source>
        <dbReference type="SAM" id="SignalP"/>
    </source>
</evidence>
<feature type="signal peptide" evidence="1">
    <location>
        <begin position="1"/>
        <end position="21"/>
    </location>
</feature>
<reference evidence="2 3" key="1">
    <citation type="submission" date="2015-01" db="EMBL/GenBank/DDBJ databases">
        <title>Genome sequencing of Jeotgalibacillus soli.</title>
        <authorList>
            <person name="Goh K.M."/>
            <person name="Chan K.-G."/>
            <person name="Yaakop A.S."/>
            <person name="Ee R."/>
            <person name="Gan H.M."/>
            <person name="Chan C.S."/>
        </authorList>
    </citation>
    <scope>NUCLEOTIDE SEQUENCE [LARGE SCALE GENOMIC DNA]</scope>
    <source>
        <strain evidence="2 3">P9</strain>
    </source>
</reference>